<gene>
    <name evidence="1" type="ORF">AERO8C_20409</name>
</gene>
<dbReference type="AlphaFoldDB" id="A0A653L2W1"/>
<dbReference type="EMBL" id="CABWLC010000012">
    <property type="protein sequence ID" value="VXA85285.1"/>
    <property type="molecule type" value="Genomic_DNA"/>
</dbReference>
<evidence type="ECO:0000313" key="2">
    <source>
        <dbReference type="Proteomes" id="UP000439123"/>
    </source>
</evidence>
<proteinExistence type="predicted"/>
<accession>A0A653L2W1</accession>
<name>A0A653L2W1_AERVE</name>
<organism evidence="1 2">
    <name type="scientific">Aeromonas veronii</name>
    <dbReference type="NCBI Taxonomy" id="654"/>
    <lineage>
        <taxon>Bacteria</taxon>
        <taxon>Pseudomonadati</taxon>
        <taxon>Pseudomonadota</taxon>
        <taxon>Gammaproteobacteria</taxon>
        <taxon>Aeromonadales</taxon>
        <taxon>Aeromonadaceae</taxon>
        <taxon>Aeromonas</taxon>
    </lineage>
</organism>
<protein>
    <submittedName>
        <fullName evidence="1">Uncharacterized protein</fullName>
    </submittedName>
</protein>
<dbReference type="Proteomes" id="UP000439123">
    <property type="component" value="Unassembled WGS sequence"/>
</dbReference>
<sequence length="145" mass="16179">MMPPSLFIDRWLAKPRPLADDKALRGGRFGIITEAVWPLLTVANHKVDKHQGADNGDKPEQQPPSAAVGIVQATGRHRQRWQQHRQRIDGADQLIVAANQLVHHAEQQHNDDVAQHEHPVFGATGPPAEYRILLEDRDVPVHCAS</sequence>
<reference evidence="1 2" key="1">
    <citation type="submission" date="2019-10" db="EMBL/GenBank/DDBJ databases">
        <authorList>
            <person name="Karimi E."/>
        </authorList>
    </citation>
    <scope>NUCLEOTIDE SEQUENCE [LARGE SCALE GENOMIC DNA]</scope>
    <source>
        <strain evidence="1">Aeromonas sp. 8C</strain>
    </source>
</reference>
<evidence type="ECO:0000313" key="1">
    <source>
        <dbReference type="EMBL" id="VXA85285.1"/>
    </source>
</evidence>